<dbReference type="RefSeq" id="WP_215217408.1">
    <property type="nucleotide sequence ID" value="NZ_CP075587.1"/>
</dbReference>
<evidence type="ECO:0000313" key="2">
    <source>
        <dbReference type="Proteomes" id="UP000826014"/>
    </source>
</evidence>
<gene>
    <name evidence="1" type="ORF">RHABOEDO_001322</name>
</gene>
<dbReference type="Proteomes" id="UP000826014">
    <property type="component" value="Chromosome"/>
</dbReference>
<sequence>MIFNNQTQKETLPKGYHHLIYDQRYQIYILQARGDTSSSLVANLREIKGNEDTVISKLKKKHFLEPV</sequence>
<evidence type="ECO:0000313" key="1">
    <source>
        <dbReference type="EMBL" id="QYF49060.1"/>
    </source>
</evidence>
<dbReference type="EMBL" id="CP075587">
    <property type="protein sequence ID" value="QYF49060.1"/>
    <property type="molecule type" value="Genomic_DNA"/>
</dbReference>
<organism evidence="1 2">
    <name type="scientific">Candidatus Rhabdochlamydia oedothoracis</name>
    <dbReference type="NCBI Taxonomy" id="2720720"/>
    <lineage>
        <taxon>Bacteria</taxon>
        <taxon>Pseudomonadati</taxon>
        <taxon>Chlamydiota</taxon>
        <taxon>Chlamydiia</taxon>
        <taxon>Parachlamydiales</taxon>
        <taxon>Candidatus Rhabdochlamydiaceae</taxon>
        <taxon>Candidatus Rhabdochlamydia</taxon>
    </lineage>
</organism>
<name>A0ABX8V7R3_9BACT</name>
<keyword evidence="2" id="KW-1185">Reference proteome</keyword>
<proteinExistence type="predicted"/>
<protein>
    <submittedName>
        <fullName evidence="1">Uncharacterized protein</fullName>
    </submittedName>
</protein>
<accession>A0ABX8V7R3</accession>
<reference evidence="1 2" key="1">
    <citation type="journal article" date="2022" name="bioRxiv">
        <title>Ecology and evolution of chlamydial symbionts of arthropods.</title>
        <authorList>
            <person name="Halter T."/>
            <person name="Koestlbacher S."/>
            <person name="Collingro A."/>
            <person name="Sixt B.S."/>
            <person name="Toenshoff E.R."/>
            <person name="Hendrickx F."/>
            <person name="Kostanjsek R."/>
            <person name="Horn M."/>
        </authorList>
    </citation>
    <scope>NUCLEOTIDE SEQUENCE [LARGE SCALE GENOMIC DNA]</scope>
    <source>
        <strain evidence="1">W744xW776</strain>
    </source>
</reference>